<proteinExistence type="predicted"/>
<gene>
    <name evidence="1" type="ORF">HMPREF9447_01934</name>
</gene>
<dbReference type="EMBL" id="ADLF01000009">
    <property type="protein sequence ID" value="EKU90516.1"/>
    <property type="molecule type" value="Genomic_DNA"/>
</dbReference>
<dbReference type="Proteomes" id="UP000009872">
    <property type="component" value="Unassembled WGS sequence"/>
</dbReference>
<accession>K9E455</accession>
<dbReference type="STRING" id="742727.HMPREF9447_01934"/>
<reference evidence="1 2" key="1">
    <citation type="submission" date="2012-09" db="EMBL/GenBank/DDBJ databases">
        <title>The Genome Sequence of Bacteroides oleiciplenus YIT 12058.</title>
        <authorList>
            <consortium name="The Broad Institute Genome Sequencing Platform"/>
            <person name="Earl A."/>
            <person name="Ward D."/>
            <person name="Feldgarden M."/>
            <person name="Gevers D."/>
            <person name="Morotomi M."/>
            <person name="Walker B."/>
            <person name="Young S.K."/>
            <person name="Zeng Q."/>
            <person name="Gargeya S."/>
            <person name="Fitzgerald M."/>
            <person name="Haas B."/>
            <person name="Abouelleil A."/>
            <person name="Alvarado L."/>
            <person name="Arachchi H.M."/>
            <person name="Berlin A.M."/>
            <person name="Chapman S.B."/>
            <person name="Goldberg J."/>
            <person name="Griggs A."/>
            <person name="Gujja S."/>
            <person name="Hansen M."/>
            <person name="Howarth C."/>
            <person name="Imamovic A."/>
            <person name="Larimer J."/>
            <person name="McCowen C."/>
            <person name="Montmayeur A."/>
            <person name="Murphy C."/>
            <person name="Neiman D."/>
            <person name="Pearson M."/>
            <person name="Priest M."/>
            <person name="Roberts A."/>
            <person name="Saif S."/>
            <person name="Shea T."/>
            <person name="Sisk P."/>
            <person name="Sykes S."/>
            <person name="Wortman J."/>
            <person name="Nusbaum C."/>
            <person name="Birren B."/>
        </authorList>
    </citation>
    <scope>NUCLEOTIDE SEQUENCE [LARGE SCALE GENOMIC DNA]</scope>
    <source>
        <strain evidence="1 2">YIT 12058</strain>
    </source>
</reference>
<protein>
    <submittedName>
        <fullName evidence="1">Uncharacterized protein</fullName>
    </submittedName>
</protein>
<organism evidence="1 2">
    <name type="scientific">Bacteroides oleiciplenus YIT 12058</name>
    <dbReference type="NCBI Taxonomy" id="742727"/>
    <lineage>
        <taxon>Bacteria</taxon>
        <taxon>Pseudomonadati</taxon>
        <taxon>Bacteroidota</taxon>
        <taxon>Bacteroidia</taxon>
        <taxon>Bacteroidales</taxon>
        <taxon>Bacteroidaceae</taxon>
        <taxon>Bacteroides</taxon>
    </lineage>
</organism>
<keyword evidence="2" id="KW-1185">Reference proteome</keyword>
<sequence length="67" mass="7699">MLYLFEKGFANLLLILCQSSAKALAIFCHRIGKLLPLPWQDFAKALARRWQSSNYVNRLLTLKITSC</sequence>
<evidence type="ECO:0000313" key="1">
    <source>
        <dbReference type="EMBL" id="EKU90516.1"/>
    </source>
</evidence>
<dbReference type="AlphaFoldDB" id="K9E455"/>
<name>K9E455_9BACE</name>
<comment type="caution">
    <text evidence="1">The sequence shown here is derived from an EMBL/GenBank/DDBJ whole genome shotgun (WGS) entry which is preliminary data.</text>
</comment>
<dbReference type="HOGENOM" id="CLU_2803560_0_0_10"/>
<evidence type="ECO:0000313" key="2">
    <source>
        <dbReference type="Proteomes" id="UP000009872"/>
    </source>
</evidence>
<dbReference type="PATRIC" id="fig|742727.4.peg.1964"/>